<feature type="compositionally biased region" description="Basic and acidic residues" evidence="1">
    <location>
        <begin position="157"/>
        <end position="174"/>
    </location>
</feature>
<organism evidence="2 3">
    <name type="scientific">Tanacetum coccineum</name>
    <dbReference type="NCBI Taxonomy" id="301880"/>
    <lineage>
        <taxon>Eukaryota</taxon>
        <taxon>Viridiplantae</taxon>
        <taxon>Streptophyta</taxon>
        <taxon>Embryophyta</taxon>
        <taxon>Tracheophyta</taxon>
        <taxon>Spermatophyta</taxon>
        <taxon>Magnoliopsida</taxon>
        <taxon>eudicotyledons</taxon>
        <taxon>Gunneridae</taxon>
        <taxon>Pentapetalae</taxon>
        <taxon>asterids</taxon>
        <taxon>campanulids</taxon>
        <taxon>Asterales</taxon>
        <taxon>Asteraceae</taxon>
        <taxon>Asteroideae</taxon>
        <taxon>Anthemideae</taxon>
        <taxon>Anthemidinae</taxon>
        <taxon>Tanacetum</taxon>
    </lineage>
</organism>
<keyword evidence="3" id="KW-1185">Reference proteome</keyword>
<evidence type="ECO:0000256" key="1">
    <source>
        <dbReference type="SAM" id="MobiDB-lite"/>
    </source>
</evidence>
<reference evidence="2" key="2">
    <citation type="submission" date="2022-01" db="EMBL/GenBank/DDBJ databases">
        <authorList>
            <person name="Yamashiro T."/>
            <person name="Shiraishi A."/>
            <person name="Satake H."/>
            <person name="Nakayama K."/>
        </authorList>
    </citation>
    <scope>NUCLEOTIDE SEQUENCE</scope>
</reference>
<comment type="caution">
    <text evidence="2">The sequence shown here is derived from an EMBL/GenBank/DDBJ whole genome shotgun (WGS) entry which is preliminary data.</text>
</comment>
<reference evidence="2" key="1">
    <citation type="journal article" date="2022" name="Int. J. Mol. Sci.">
        <title>Draft Genome of Tanacetum Coccineum: Genomic Comparison of Closely Related Tanacetum-Family Plants.</title>
        <authorList>
            <person name="Yamashiro T."/>
            <person name="Shiraishi A."/>
            <person name="Nakayama K."/>
            <person name="Satake H."/>
        </authorList>
    </citation>
    <scope>NUCLEOTIDE SEQUENCE</scope>
</reference>
<feature type="region of interest" description="Disordered" evidence="1">
    <location>
        <begin position="146"/>
        <end position="179"/>
    </location>
</feature>
<accession>A0ABQ5E1S0</accession>
<dbReference type="Proteomes" id="UP001151760">
    <property type="component" value="Unassembled WGS sequence"/>
</dbReference>
<feature type="region of interest" description="Disordered" evidence="1">
    <location>
        <begin position="1"/>
        <end position="108"/>
    </location>
</feature>
<evidence type="ECO:0000313" key="3">
    <source>
        <dbReference type="Proteomes" id="UP001151760"/>
    </source>
</evidence>
<evidence type="ECO:0000313" key="2">
    <source>
        <dbReference type="EMBL" id="GJT44582.1"/>
    </source>
</evidence>
<dbReference type="EMBL" id="BQNB010015825">
    <property type="protein sequence ID" value="GJT44582.1"/>
    <property type="molecule type" value="Genomic_DNA"/>
</dbReference>
<protein>
    <submittedName>
        <fullName evidence="2">Uncharacterized protein</fullName>
    </submittedName>
</protein>
<gene>
    <name evidence="2" type="ORF">Tco_0953297</name>
</gene>
<name>A0ABQ5E1S0_9ASTR</name>
<feature type="compositionally biased region" description="Basic and acidic residues" evidence="1">
    <location>
        <begin position="7"/>
        <end position="24"/>
    </location>
</feature>
<proteinExistence type="predicted"/>
<sequence>MAARKPTTKESVKKKTTPKADKPVKPAPAKQSKSAHGQAPVDDVAIREPASDLQKPKKKSIADQYIFQRRNPATHDALIGPSAQPEDVTSANVVHETPSPADAKTDADLELSVSEAYIKILNVGEEQQQGDEVLKTMTLKERTVDLNEGQAGSDPGKSVECRPPPEHEVMKEDQAGSNPRLSHVALVGPDPKPMHDDFVATNLDETLGDQFFNNKPTEEPGKANVETKVESIVTIPIHQASSTAPPLSTSIIDLSPPKLVSTPAQEPIVTATTATTTTTLLFPPPP</sequence>